<feature type="non-terminal residue" evidence="1">
    <location>
        <position position="1"/>
    </location>
</feature>
<dbReference type="Proteomes" id="UP001642464">
    <property type="component" value="Unassembled WGS sequence"/>
</dbReference>
<organism evidence="1 2">
    <name type="scientific">Durusdinium trenchii</name>
    <dbReference type="NCBI Taxonomy" id="1381693"/>
    <lineage>
        <taxon>Eukaryota</taxon>
        <taxon>Sar</taxon>
        <taxon>Alveolata</taxon>
        <taxon>Dinophyceae</taxon>
        <taxon>Suessiales</taxon>
        <taxon>Symbiodiniaceae</taxon>
        <taxon>Durusdinium</taxon>
    </lineage>
</organism>
<reference evidence="1 2" key="1">
    <citation type="submission" date="2024-02" db="EMBL/GenBank/DDBJ databases">
        <authorList>
            <person name="Chen Y."/>
            <person name="Shah S."/>
            <person name="Dougan E. K."/>
            <person name="Thang M."/>
            <person name="Chan C."/>
        </authorList>
    </citation>
    <scope>NUCLEOTIDE SEQUENCE [LARGE SCALE GENOMIC DNA]</scope>
</reference>
<keyword evidence="2" id="KW-1185">Reference proteome</keyword>
<proteinExistence type="predicted"/>
<evidence type="ECO:0000313" key="1">
    <source>
        <dbReference type="EMBL" id="CAK9068621.1"/>
    </source>
</evidence>
<dbReference type="EMBL" id="CAXAMM010031745">
    <property type="protein sequence ID" value="CAK9068621.1"/>
    <property type="molecule type" value="Genomic_DNA"/>
</dbReference>
<feature type="non-terminal residue" evidence="1">
    <location>
        <position position="123"/>
    </location>
</feature>
<sequence>LIFRVARTRKGEKLAGEIAAMLTEILDVIDGQFMHDGLAGELVLSASSDANDTSSSARFKLFSKAREKGRDEVETLRSGLYMPMSELSAFAGVNQAAKGEAKEYDVFLSHNWGVNDVTHRRVL</sequence>
<name>A0ABP0NXW0_9DINO</name>
<gene>
    <name evidence="1" type="ORF">SCF082_LOCUS34516</name>
</gene>
<evidence type="ECO:0000313" key="2">
    <source>
        <dbReference type="Proteomes" id="UP001642464"/>
    </source>
</evidence>
<protein>
    <submittedName>
        <fullName evidence="1">Uncharacterized protein</fullName>
    </submittedName>
</protein>
<accession>A0ABP0NXW0</accession>
<comment type="caution">
    <text evidence="1">The sequence shown here is derived from an EMBL/GenBank/DDBJ whole genome shotgun (WGS) entry which is preliminary data.</text>
</comment>